<accession>A0ABQ2GVX1</accession>
<evidence type="ECO:0000256" key="1">
    <source>
        <dbReference type="SAM" id="Phobius"/>
    </source>
</evidence>
<dbReference type="Gene3D" id="3.30.70.100">
    <property type="match status" value="1"/>
</dbReference>
<dbReference type="Pfam" id="PF03992">
    <property type="entry name" value="ABM"/>
    <property type="match status" value="1"/>
</dbReference>
<proteinExistence type="predicted"/>
<keyword evidence="4" id="KW-1185">Reference proteome</keyword>
<dbReference type="EMBL" id="BMNW01000006">
    <property type="protein sequence ID" value="GGM16225.1"/>
    <property type="molecule type" value="Genomic_DNA"/>
</dbReference>
<evidence type="ECO:0000313" key="3">
    <source>
        <dbReference type="EMBL" id="GGM16225.1"/>
    </source>
</evidence>
<dbReference type="SUPFAM" id="SSF54909">
    <property type="entry name" value="Dimeric alpha+beta barrel"/>
    <property type="match status" value="1"/>
</dbReference>
<protein>
    <submittedName>
        <fullName evidence="3">Antibiotic biosynthesis monooxygenase</fullName>
    </submittedName>
</protein>
<keyword evidence="3" id="KW-0503">Monooxygenase</keyword>
<dbReference type="InterPro" id="IPR007138">
    <property type="entry name" value="ABM_dom"/>
</dbReference>
<feature type="domain" description="ABM" evidence="2">
    <location>
        <begin position="10"/>
        <end position="84"/>
    </location>
</feature>
<dbReference type="GO" id="GO:0004497">
    <property type="term" value="F:monooxygenase activity"/>
    <property type="evidence" value="ECO:0007669"/>
    <property type="project" value="UniProtKB-KW"/>
</dbReference>
<sequence>MNEIDLNHVVTLVIHHQVKTGKRDTYEAWLRRAVAAAKEAHGHLGVNVVRPQQANGVFTTVVRFATAEQLQDWITSDRRRQLVEEVMPLLEDGDHPLVHADAEFWFTPPQPDVQKPPQWKQAVLTFLVISPLSMLIPQLWHPVFQRFPALGGLVPSNLLITFCIVVLVVFLIMPNVTRWLAGWLNAQ</sequence>
<dbReference type="PANTHER" id="PTHR40057">
    <property type="entry name" value="SLR1162 PROTEIN"/>
    <property type="match status" value="1"/>
</dbReference>
<keyword evidence="1" id="KW-0812">Transmembrane</keyword>
<evidence type="ECO:0000259" key="2">
    <source>
        <dbReference type="Pfam" id="PF03992"/>
    </source>
</evidence>
<dbReference type="Proteomes" id="UP000616499">
    <property type="component" value="Unassembled WGS sequence"/>
</dbReference>
<dbReference type="InterPro" id="IPR011008">
    <property type="entry name" value="Dimeric_a/b-barrel"/>
</dbReference>
<comment type="caution">
    <text evidence="3">The sequence shown here is derived from an EMBL/GenBank/DDBJ whole genome shotgun (WGS) entry which is preliminary data.</text>
</comment>
<organism evidence="3 4">
    <name type="scientific">Pseudomonas asuensis</name>
    <dbReference type="NCBI Taxonomy" id="1825787"/>
    <lineage>
        <taxon>Bacteria</taxon>
        <taxon>Pseudomonadati</taxon>
        <taxon>Pseudomonadota</taxon>
        <taxon>Gammaproteobacteria</taxon>
        <taxon>Pseudomonadales</taxon>
        <taxon>Pseudomonadaceae</taxon>
        <taxon>Pseudomonas</taxon>
    </lineage>
</organism>
<keyword evidence="3" id="KW-0560">Oxidoreductase</keyword>
<feature type="transmembrane region" description="Helical" evidence="1">
    <location>
        <begin position="152"/>
        <end position="173"/>
    </location>
</feature>
<dbReference type="InterPro" id="IPR038762">
    <property type="entry name" value="ABM_predict"/>
</dbReference>
<name>A0ABQ2GVX1_9PSED</name>
<keyword evidence="1" id="KW-0472">Membrane</keyword>
<gene>
    <name evidence="3" type="ORF">GCM10009425_28890</name>
</gene>
<keyword evidence="1" id="KW-1133">Transmembrane helix</keyword>
<reference evidence="4" key="1">
    <citation type="journal article" date="2019" name="Int. J. Syst. Evol. Microbiol.">
        <title>The Global Catalogue of Microorganisms (GCM) 10K type strain sequencing project: providing services to taxonomists for standard genome sequencing and annotation.</title>
        <authorList>
            <consortium name="The Broad Institute Genomics Platform"/>
            <consortium name="The Broad Institute Genome Sequencing Center for Infectious Disease"/>
            <person name="Wu L."/>
            <person name="Ma J."/>
        </authorList>
    </citation>
    <scope>NUCLEOTIDE SEQUENCE [LARGE SCALE GENOMIC DNA]</scope>
    <source>
        <strain evidence="4">JCM 13501</strain>
    </source>
</reference>
<dbReference type="RefSeq" id="WP_188866838.1">
    <property type="nucleotide sequence ID" value="NZ_BMNW01000006.1"/>
</dbReference>
<evidence type="ECO:0000313" key="4">
    <source>
        <dbReference type="Proteomes" id="UP000616499"/>
    </source>
</evidence>
<dbReference type="PANTHER" id="PTHR40057:SF1">
    <property type="entry name" value="SLR1162 PROTEIN"/>
    <property type="match status" value="1"/>
</dbReference>
<feature type="transmembrane region" description="Helical" evidence="1">
    <location>
        <begin position="122"/>
        <end position="140"/>
    </location>
</feature>